<reference evidence="2" key="1">
    <citation type="journal article" date="2019" name="Int. J. Syst. Evol. Microbiol.">
        <title>The Global Catalogue of Microorganisms (GCM) 10K type strain sequencing project: providing services to taxonomists for standard genome sequencing and annotation.</title>
        <authorList>
            <consortium name="The Broad Institute Genomics Platform"/>
            <consortium name="The Broad Institute Genome Sequencing Center for Infectious Disease"/>
            <person name="Wu L."/>
            <person name="Ma J."/>
        </authorList>
    </citation>
    <scope>NUCLEOTIDE SEQUENCE [LARGE SCALE GENOMIC DNA]</scope>
    <source>
        <strain evidence="2">KCTC 3950</strain>
    </source>
</reference>
<name>A0ABW5PA37_9BACL</name>
<evidence type="ECO:0000313" key="2">
    <source>
        <dbReference type="Proteomes" id="UP001597541"/>
    </source>
</evidence>
<proteinExistence type="predicted"/>
<sequence length="68" mass="7792">MDMIPIGSKQVSFIRYNAVTSELVAHYHTGETRIYRFISEKEYEQIAHSANKYDTFVNITAIHSTLPG</sequence>
<evidence type="ECO:0008006" key="3">
    <source>
        <dbReference type="Google" id="ProtNLM"/>
    </source>
</evidence>
<accession>A0ABW5PA37</accession>
<evidence type="ECO:0000313" key="1">
    <source>
        <dbReference type="EMBL" id="MFD2610962.1"/>
    </source>
</evidence>
<dbReference type="EMBL" id="JBHUME010000002">
    <property type="protein sequence ID" value="MFD2610962.1"/>
    <property type="molecule type" value="Genomic_DNA"/>
</dbReference>
<gene>
    <name evidence="1" type="ORF">ACFSUF_00835</name>
</gene>
<dbReference type="Proteomes" id="UP001597541">
    <property type="component" value="Unassembled WGS sequence"/>
</dbReference>
<dbReference type="RefSeq" id="WP_377599170.1">
    <property type="nucleotide sequence ID" value="NZ_JBHUME010000002.1"/>
</dbReference>
<keyword evidence="2" id="KW-1185">Reference proteome</keyword>
<comment type="caution">
    <text evidence="1">The sequence shown here is derived from an EMBL/GenBank/DDBJ whole genome shotgun (WGS) entry which is preliminary data.</text>
</comment>
<protein>
    <recommendedName>
        <fullName evidence="3">KTSC domain-containing protein</fullName>
    </recommendedName>
</protein>
<organism evidence="1 2">
    <name type="scientific">Paenibacillus gansuensis</name>
    <dbReference type="NCBI Taxonomy" id="306542"/>
    <lineage>
        <taxon>Bacteria</taxon>
        <taxon>Bacillati</taxon>
        <taxon>Bacillota</taxon>
        <taxon>Bacilli</taxon>
        <taxon>Bacillales</taxon>
        <taxon>Paenibacillaceae</taxon>
        <taxon>Paenibacillus</taxon>
    </lineage>
</organism>